<keyword evidence="3" id="KW-1185">Reference proteome</keyword>
<reference evidence="2 3" key="1">
    <citation type="journal article" date="2019" name="Emerg. Microbes Infect.">
        <title>Comprehensive subspecies identification of 175 nontuberculous mycobacteria species based on 7547 genomic profiles.</title>
        <authorList>
            <person name="Matsumoto Y."/>
            <person name="Kinjo T."/>
            <person name="Motooka D."/>
            <person name="Nabeya D."/>
            <person name="Jung N."/>
            <person name="Uechi K."/>
            <person name="Horii T."/>
            <person name="Iida T."/>
            <person name="Fujita J."/>
            <person name="Nakamura S."/>
        </authorList>
    </citation>
    <scope>NUCLEOTIDE SEQUENCE [LARGE SCALE GENOMIC DNA]</scope>
    <source>
        <strain evidence="2 3">JCM 18538</strain>
    </source>
</reference>
<dbReference type="InterPro" id="IPR008030">
    <property type="entry name" value="NmrA-like"/>
</dbReference>
<dbReference type="AlphaFoldDB" id="A0A7I7RXV1"/>
<gene>
    <name evidence="2" type="ORF">MARA_22470</name>
</gene>
<dbReference type="Gene3D" id="3.40.50.720">
    <property type="entry name" value="NAD(P)-binding Rossmann-like Domain"/>
    <property type="match status" value="1"/>
</dbReference>
<organism evidence="2 3">
    <name type="scientific">Mycolicibacterium arabiense</name>
    <dbReference type="NCBI Taxonomy" id="1286181"/>
    <lineage>
        <taxon>Bacteria</taxon>
        <taxon>Bacillati</taxon>
        <taxon>Actinomycetota</taxon>
        <taxon>Actinomycetes</taxon>
        <taxon>Mycobacteriales</taxon>
        <taxon>Mycobacteriaceae</taxon>
        <taxon>Mycolicibacterium</taxon>
    </lineage>
</organism>
<feature type="domain" description="NmrA-like" evidence="1">
    <location>
        <begin position="4"/>
        <end position="170"/>
    </location>
</feature>
<sequence length="215" mass="23259">MLYQSKMFVDAAVTAGVRHLVHLGVFSSRRDNIPHFSWHDLIETYIEASGIAWTHLHPNVIGDSTLDVDPPITETGSFGVAWRDALQGWTFASDIAAVAAAVLREGPDKHARADYFLSTEVVTGPEVAEILTEALGMTITCNMTGPEHLAADVPAIPDAGTRLYMQSAVQTMRQAVAGNMGPQTVVRDDVQTVLGRPGITIKEWALKNLKHTSSA</sequence>
<dbReference type="EMBL" id="AP022593">
    <property type="protein sequence ID" value="BBY48779.1"/>
    <property type="molecule type" value="Genomic_DNA"/>
</dbReference>
<dbReference type="KEGG" id="marz:MARA_22470"/>
<dbReference type="InterPro" id="IPR051604">
    <property type="entry name" value="Ergot_Alk_Oxidoreductase"/>
</dbReference>
<evidence type="ECO:0000313" key="2">
    <source>
        <dbReference type="EMBL" id="BBY48779.1"/>
    </source>
</evidence>
<evidence type="ECO:0000313" key="3">
    <source>
        <dbReference type="Proteomes" id="UP000467428"/>
    </source>
</evidence>
<evidence type="ECO:0000259" key="1">
    <source>
        <dbReference type="Pfam" id="PF05368"/>
    </source>
</evidence>
<dbReference type="PANTHER" id="PTHR43162:SF1">
    <property type="entry name" value="PRESTALK A DIFFERENTIATION PROTEIN A"/>
    <property type="match status" value="1"/>
</dbReference>
<protein>
    <recommendedName>
        <fullName evidence="1">NmrA-like domain-containing protein</fullName>
    </recommendedName>
</protein>
<dbReference type="Proteomes" id="UP000467428">
    <property type="component" value="Chromosome"/>
</dbReference>
<proteinExistence type="predicted"/>
<geneLocation type="plasmid" evidence="3">
    <name>pjcm18538 dna</name>
</geneLocation>
<name>A0A7I7RXV1_9MYCO</name>
<dbReference type="SUPFAM" id="SSF51735">
    <property type="entry name" value="NAD(P)-binding Rossmann-fold domains"/>
    <property type="match status" value="1"/>
</dbReference>
<dbReference type="InterPro" id="IPR036291">
    <property type="entry name" value="NAD(P)-bd_dom_sf"/>
</dbReference>
<dbReference type="Pfam" id="PF05368">
    <property type="entry name" value="NmrA"/>
    <property type="match status" value="1"/>
</dbReference>
<dbReference type="Gene3D" id="3.90.25.10">
    <property type="entry name" value="UDP-galactose 4-epimerase, domain 1"/>
    <property type="match status" value="1"/>
</dbReference>
<accession>A0A7I7RXV1</accession>
<dbReference type="PANTHER" id="PTHR43162">
    <property type="match status" value="1"/>
</dbReference>